<proteinExistence type="predicted"/>
<dbReference type="HOGENOM" id="CLU_3058122_0_0_6"/>
<gene>
    <name evidence="2" type="ordered locus">Avin_05550</name>
</gene>
<dbReference type="KEGG" id="avn:Avin_05550"/>
<organism evidence="2 3">
    <name type="scientific">Azotobacter vinelandii (strain DJ / ATCC BAA-1303)</name>
    <dbReference type="NCBI Taxonomy" id="322710"/>
    <lineage>
        <taxon>Bacteria</taxon>
        <taxon>Pseudomonadati</taxon>
        <taxon>Pseudomonadota</taxon>
        <taxon>Gammaproteobacteria</taxon>
        <taxon>Pseudomonadales</taxon>
        <taxon>Pseudomonadaceae</taxon>
        <taxon>Azotobacter</taxon>
    </lineage>
</organism>
<name>C1DKE5_AZOVD</name>
<evidence type="ECO:0000313" key="3">
    <source>
        <dbReference type="Proteomes" id="UP000002424"/>
    </source>
</evidence>
<accession>C1DKE5</accession>
<reference evidence="2 3" key="1">
    <citation type="journal article" date="2009" name="J. Bacteriol.">
        <title>Genome sequence of Azotobacter vinelandii, an obligate aerobe specialized to support diverse anaerobic metabolic processes.</title>
        <authorList>
            <person name="Setubal J.C."/>
            <person name="dos Santos P."/>
            <person name="Goldman B.S."/>
            <person name="Ertesvag H."/>
            <person name="Espin G."/>
            <person name="Rubio L.M."/>
            <person name="Valla S."/>
            <person name="Almeida N.F."/>
            <person name="Balasubramanian D."/>
            <person name="Cromes L."/>
            <person name="Curatti L."/>
            <person name="Du Z."/>
            <person name="Godsy E."/>
            <person name="Goodner B."/>
            <person name="Hellner-Burris K."/>
            <person name="Hernandez J.A."/>
            <person name="Houmiel K."/>
            <person name="Imperial J."/>
            <person name="Kennedy C."/>
            <person name="Larson T.J."/>
            <person name="Latreille P."/>
            <person name="Ligon L.S."/>
            <person name="Lu J."/>
            <person name="Maerk M."/>
            <person name="Miller N.M."/>
            <person name="Norton S."/>
            <person name="O'Carroll I.P."/>
            <person name="Paulsen I."/>
            <person name="Raulfs E.C."/>
            <person name="Roemer R."/>
            <person name="Rosser J."/>
            <person name="Segura D."/>
            <person name="Slater S."/>
            <person name="Stricklin S.L."/>
            <person name="Studholme D.J."/>
            <person name="Sun J."/>
            <person name="Viana C.J."/>
            <person name="Wallin E."/>
            <person name="Wang B."/>
            <person name="Wheeler C."/>
            <person name="Zhu H."/>
            <person name="Dean D.R."/>
            <person name="Dixon R."/>
            <person name="Wood D."/>
        </authorList>
    </citation>
    <scope>NUCLEOTIDE SEQUENCE [LARGE SCALE GENOMIC DNA]</scope>
    <source>
        <strain evidence="3">DJ / ATCC BAA-1303</strain>
    </source>
</reference>
<evidence type="ECO:0000256" key="1">
    <source>
        <dbReference type="SAM" id="MobiDB-lite"/>
    </source>
</evidence>
<dbReference type="EnsemblBacteria" id="ACO76808">
    <property type="protein sequence ID" value="ACO76808"/>
    <property type="gene ID" value="Avin_05550"/>
</dbReference>
<dbReference type="Proteomes" id="UP000002424">
    <property type="component" value="Chromosome"/>
</dbReference>
<evidence type="ECO:0000313" key="2">
    <source>
        <dbReference type="EMBL" id="ACO76808.1"/>
    </source>
</evidence>
<keyword evidence="3" id="KW-1185">Reference proteome</keyword>
<sequence>MPAGEGAAALPAANLAGCRHFDHPRLPLPSRLGENDRLFRFKTPRRSSDAQPS</sequence>
<protein>
    <submittedName>
        <fullName evidence="2">Uncharacterized protein</fullName>
    </submittedName>
</protein>
<feature type="region of interest" description="Disordered" evidence="1">
    <location>
        <begin position="21"/>
        <end position="53"/>
    </location>
</feature>
<dbReference type="STRING" id="322710.Avin_05550"/>
<dbReference type="EMBL" id="CP001157">
    <property type="protein sequence ID" value="ACO76808.1"/>
    <property type="molecule type" value="Genomic_DNA"/>
</dbReference>
<dbReference type="AlphaFoldDB" id="C1DKE5"/>